<accession>A0A485BGF4</accession>
<dbReference type="InterPro" id="IPR005545">
    <property type="entry name" value="YCII"/>
</dbReference>
<comment type="similarity">
    <text evidence="1">Belongs to the YciI family.</text>
</comment>
<dbReference type="RefSeq" id="WP_134526116.1">
    <property type="nucleotide sequence ID" value="NZ_BJNO01000001.1"/>
</dbReference>
<evidence type="ECO:0000259" key="2">
    <source>
        <dbReference type="Pfam" id="PF03795"/>
    </source>
</evidence>
<name>A0A485BGF4_RAOTE</name>
<proteinExistence type="inferred from homology"/>
<dbReference type="PANTHER" id="PTHR37828">
    <property type="entry name" value="GSR2449 PROTEIN"/>
    <property type="match status" value="1"/>
</dbReference>
<gene>
    <name evidence="3" type="ORF">NCTC13038_02858</name>
</gene>
<dbReference type="PANTHER" id="PTHR37828:SF1">
    <property type="entry name" value="YCII-RELATED DOMAIN-CONTAINING PROTEIN"/>
    <property type="match status" value="1"/>
</dbReference>
<evidence type="ECO:0000313" key="4">
    <source>
        <dbReference type="Proteomes" id="UP000332594"/>
    </source>
</evidence>
<dbReference type="Pfam" id="PF03795">
    <property type="entry name" value="YCII"/>
    <property type="match status" value="1"/>
</dbReference>
<organism evidence="3 4">
    <name type="scientific">Raoultella terrigena</name>
    <name type="common">Klebsiella terrigena</name>
    <dbReference type="NCBI Taxonomy" id="577"/>
    <lineage>
        <taxon>Bacteria</taxon>
        <taxon>Pseudomonadati</taxon>
        <taxon>Pseudomonadota</taxon>
        <taxon>Gammaproteobacteria</taxon>
        <taxon>Enterobacterales</taxon>
        <taxon>Enterobacteriaceae</taxon>
        <taxon>Klebsiella/Raoultella group</taxon>
        <taxon>Raoultella</taxon>
    </lineage>
</organism>
<sequence>MLHAVTLTYLCPEEDIAAHLEAHKQWLVRGVKDGKILFAGPLDNHAGGYILFYGEDKNAVDRFMKEDPFIEYKIVKASLVSVEPALSAQGFPEKWAAKARFI</sequence>
<dbReference type="EMBL" id="CAADJG010000002">
    <property type="protein sequence ID" value="VFS72925.1"/>
    <property type="molecule type" value="Genomic_DNA"/>
</dbReference>
<feature type="domain" description="YCII-related" evidence="2">
    <location>
        <begin position="6"/>
        <end position="74"/>
    </location>
</feature>
<evidence type="ECO:0000313" key="3">
    <source>
        <dbReference type="EMBL" id="VFS72925.1"/>
    </source>
</evidence>
<protein>
    <recommendedName>
        <fullName evidence="2">YCII-related domain-containing protein</fullName>
    </recommendedName>
</protein>
<dbReference type="SUPFAM" id="SSF54909">
    <property type="entry name" value="Dimeric alpha+beta barrel"/>
    <property type="match status" value="1"/>
</dbReference>
<dbReference type="Proteomes" id="UP000332594">
    <property type="component" value="Unassembled WGS sequence"/>
</dbReference>
<evidence type="ECO:0000256" key="1">
    <source>
        <dbReference type="ARBA" id="ARBA00007689"/>
    </source>
</evidence>
<reference evidence="3 4" key="1">
    <citation type="submission" date="2019-03" db="EMBL/GenBank/DDBJ databases">
        <authorList>
            <consortium name="Pathogen Informatics"/>
        </authorList>
    </citation>
    <scope>NUCLEOTIDE SEQUENCE [LARGE SCALE GENOMIC DNA]</scope>
    <source>
        <strain evidence="3 4">NCTC13038</strain>
    </source>
</reference>
<dbReference type="AlphaFoldDB" id="A0A485BGF4"/>
<dbReference type="Gene3D" id="3.30.70.1060">
    <property type="entry name" value="Dimeric alpha+beta barrel"/>
    <property type="match status" value="1"/>
</dbReference>
<dbReference type="InterPro" id="IPR011008">
    <property type="entry name" value="Dimeric_a/b-barrel"/>
</dbReference>